<feature type="region of interest" description="Disordered" evidence="1">
    <location>
        <begin position="1"/>
        <end position="33"/>
    </location>
</feature>
<protein>
    <submittedName>
        <fullName evidence="2">Uncharacterized protein</fullName>
    </submittedName>
</protein>
<feature type="compositionally biased region" description="Polar residues" evidence="1">
    <location>
        <begin position="1"/>
        <end position="11"/>
    </location>
</feature>
<sequence length="247" mass="27784">MDQSIQQSKGNSSTISTSSTTRKIRSSKVVTKSMVTTSKVTKVSAKNLEGKLTTHESKNLLSETTWASNFQEGNFSTSQHKSMSVAKSSTEMKEHSGLKIDVDQRALHLMQGARPKTSSSLLHSKGLESHLDPSFSIHKEIKIPPIGTKNTFNFDNVWDEGFSMFPEYFQDFHSGVSSMQSVQRPIEMPLKETKLLTAKQYSWEKIDNTEDEESEAEKIANSWLKIFGENEPFQGKKDLDRKAIKNS</sequence>
<keyword evidence="3" id="KW-1185">Reference proteome</keyword>
<dbReference type="KEGG" id="nve:5506853"/>
<evidence type="ECO:0000313" key="3">
    <source>
        <dbReference type="Proteomes" id="UP000001593"/>
    </source>
</evidence>
<dbReference type="Proteomes" id="UP000001593">
    <property type="component" value="Unassembled WGS sequence"/>
</dbReference>
<evidence type="ECO:0000256" key="1">
    <source>
        <dbReference type="SAM" id="MobiDB-lite"/>
    </source>
</evidence>
<dbReference type="EMBL" id="DS469698">
    <property type="protein sequence ID" value="EDO35456.1"/>
    <property type="molecule type" value="Genomic_DNA"/>
</dbReference>
<reference evidence="2 3" key="1">
    <citation type="journal article" date="2007" name="Science">
        <title>Sea anemone genome reveals ancestral eumetazoan gene repertoire and genomic organization.</title>
        <authorList>
            <person name="Putnam N.H."/>
            <person name="Srivastava M."/>
            <person name="Hellsten U."/>
            <person name="Dirks B."/>
            <person name="Chapman J."/>
            <person name="Salamov A."/>
            <person name="Terry A."/>
            <person name="Shapiro H."/>
            <person name="Lindquist E."/>
            <person name="Kapitonov V.V."/>
            <person name="Jurka J."/>
            <person name="Genikhovich G."/>
            <person name="Grigoriev I.V."/>
            <person name="Lucas S.M."/>
            <person name="Steele R.E."/>
            <person name="Finnerty J.R."/>
            <person name="Technau U."/>
            <person name="Martindale M.Q."/>
            <person name="Rokhsar D.S."/>
        </authorList>
    </citation>
    <scope>NUCLEOTIDE SEQUENCE [LARGE SCALE GENOMIC DNA]</scope>
    <source>
        <strain evidence="3">CH2 X CH6</strain>
    </source>
</reference>
<dbReference type="OMA" id="FGENEPF"/>
<accession>A7SLH7</accession>
<organism evidence="2 3">
    <name type="scientific">Nematostella vectensis</name>
    <name type="common">Starlet sea anemone</name>
    <dbReference type="NCBI Taxonomy" id="45351"/>
    <lineage>
        <taxon>Eukaryota</taxon>
        <taxon>Metazoa</taxon>
        <taxon>Cnidaria</taxon>
        <taxon>Anthozoa</taxon>
        <taxon>Hexacorallia</taxon>
        <taxon>Actiniaria</taxon>
        <taxon>Edwardsiidae</taxon>
        <taxon>Nematostella</taxon>
    </lineage>
</organism>
<feature type="compositionally biased region" description="Low complexity" evidence="1">
    <location>
        <begin position="12"/>
        <end position="33"/>
    </location>
</feature>
<name>A7SLH7_NEMVE</name>
<gene>
    <name evidence="2" type="ORF">NEMVEDRAFT_v1g246032</name>
</gene>
<dbReference type="HOGENOM" id="CLU_1125687_0_0_1"/>
<dbReference type="AlphaFoldDB" id="A7SLH7"/>
<evidence type="ECO:0000313" key="2">
    <source>
        <dbReference type="EMBL" id="EDO35456.1"/>
    </source>
</evidence>
<proteinExistence type="predicted"/>
<dbReference type="InParanoid" id="A7SLH7"/>